<organism evidence="4 5">
    <name type="scientific">Pristionchus mayeri</name>
    <dbReference type="NCBI Taxonomy" id="1317129"/>
    <lineage>
        <taxon>Eukaryota</taxon>
        <taxon>Metazoa</taxon>
        <taxon>Ecdysozoa</taxon>
        <taxon>Nematoda</taxon>
        <taxon>Chromadorea</taxon>
        <taxon>Rhabditida</taxon>
        <taxon>Rhabditina</taxon>
        <taxon>Diplogasteromorpha</taxon>
        <taxon>Diplogasteroidea</taxon>
        <taxon>Neodiplogasteridae</taxon>
        <taxon>Pristionchus</taxon>
    </lineage>
</organism>
<proteinExistence type="predicted"/>
<evidence type="ECO:0000313" key="5">
    <source>
        <dbReference type="Proteomes" id="UP001328107"/>
    </source>
</evidence>
<dbReference type="EMBL" id="BTRK01000005">
    <property type="protein sequence ID" value="GMR55770.1"/>
    <property type="molecule type" value="Genomic_DNA"/>
</dbReference>
<sequence>MLTMFRMTSFMSFVLVIIRYIFIPDDTFYGGFREPTVFEEYRCPTQALNLTRYGQCEFNSEGGYSYHPDEALNETIRKCAEMNASPIIIRNANDQTHWFNVYSSHRCAEVLGIRCNYSTSKWQWVDGSAITYKPSHYDGAALDRNCSNLCPGVFFIEGDVWKFNCSDKYRNYQTFCVNCISDLPRPKITKECSEFENYQNGSVCYQVMNTHVNWTVANKFCKSIGASLASIHNEQDNVFLRSLAYSRGILNGMQLGASSSAKLDDFKWIDGSVWNYTNFVPGFPIRGLGNCLSMATNGVDGQWTNGECSTKMPFACSRKAFAEGASKKCPGGNVTEGEIIVSPGFPVTSSIPCDFFLTVPTRKLIEVEIITLEANSCCDFLVLTEGPVGGALVANLTGAVGSVTYKTTSMNIMKVSWQPRGGVNVRGLVMTFRAV</sequence>
<dbReference type="InterPro" id="IPR050976">
    <property type="entry name" value="Snaclec"/>
</dbReference>
<dbReference type="InterPro" id="IPR016186">
    <property type="entry name" value="C-type_lectin-like/link_sf"/>
</dbReference>
<evidence type="ECO:0000256" key="2">
    <source>
        <dbReference type="SAM" id="SignalP"/>
    </source>
</evidence>
<dbReference type="Proteomes" id="UP001328107">
    <property type="component" value="Unassembled WGS sequence"/>
</dbReference>
<feature type="chain" id="PRO_5043013850" description="C-type lectin domain-containing protein" evidence="2">
    <location>
        <begin position="20"/>
        <end position="435"/>
    </location>
</feature>
<name>A0AAN5I969_9BILA</name>
<accession>A0AAN5I969</accession>
<dbReference type="Gene3D" id="3.10.100.10">
    <property type="entry name" value="Mannose-Binding Protein A, subunit A"/>
    <property type="match status" value="2"/>
</dbReference>
<dbReference type="SUPFAM" id="SSF49854">
    <property type="entry name" value="Spermadhesin, CUB domain"/>
    <property type="match status" value="1"/>
</dbReference>
<gene>
    <name evidence="4" type="ORF">PMAYCL1PPCAC_25965</name>
</gene>
<comment type="caution">
    <text evidence="4">The sequence shown here is derived from an EMBL/GenBank/DDBJ whole genome shotgun (WGS) entry which is preliminary data.</text>
</comment>
<keyword evidence="1" id="KW-1015">Disulfide bond</keyword>
<reference evidence="5" key="1">
    <citation type="submission" date="2022-10" db="EMBL/GenBank/DDBJ databases">
        <title>Genome assembly of Pristionchus species.</title>
        <authorList>
            <person name="Yoshida K."/>
            <person name="Sommer R.J."/>
        </authorList>
    </citation>
    <scope>NUCLEOTIDE SEQUENCE [LARGE SCALE GENOMIC DNA]</scope>
    <source>
        <strain evidence="5">RS5460</strain>
    </source>
</reference>
<keyword evidence="5" id="KW-1185">Reference proteome</keyword>
<protein>
    <recommendedName>
        <fullName evidence="3">C-type lectin domain-containing protein</fullName>
    </recommendedName>
</protein>
<dbReference type="SMART" id="SM00034">
    <property type="entry name" value="CLECT"/>
    <property type="match status" value="1"/>
</dbReference>
<dbReference type="CDD" id="cd00037">
    <property type="entry name" value="CLECT"/>
    <property type="match status" value="1"/>
</dbReference>
<evidence type="ECO:0000259" key="3">
    <source>
        <dbReference type="PROSITE" id="PS50041"/>
    </source>
</evidence>
<feature type="domain" description="C-type lectin" evidence="3">
    <location>
        <begin position="200"/>
        <end position="317"/>
    </location>
</feature>
<evidence type="ECO:0000256" key="1">
    <source>
        <dbReference type="ARBA" id="ARBA00023157"/>
    </source>
</evidence>
<dbReference type="SMART" id="SM00042">
    <property type="entry name" value="CUB"/>
    <property type="match status" value="1"/>
</dbReference>
<dbReference type="PANTHER" id="PTHR22991">
    <property type="entry name" value="PROTEIN CBG13490"/>
    <property type="match status" value="1"/>
</dbReference>
<dbReference type="SUPFAM" id="SSF56436">
    <property type="entry name" value="C-type lectin-like"/>
    <property type="match status" value="2"/>
</dbReference>
<dbReference type="InterPro" id="IPR000859">
    <property type="entry name" value="CUB_dom"/>
</dbReference>
<dbReference type="InterPro" id="IPR001304">
    <property type="entry name" value="C-type_lectin-like"/>
</dbReference>
<dbReference type="Pfam" id="PF00059">
    <property type="entry name" value="Lectin_C"/>
    <property type="match status" value="1"/>
</dbReference>
<dbReference type="InterPro" id="IPR016187">
    <property type="entry name" value="CTDL_fold"/>
</dbReference>
<keyword evidence="2" id="KW-0732">Signal</keyword>
<dbReference type="InterPro" id="IPR035914">
    <property type="entry name" value="Sperma_CUB_dom_sf"/>
</dbReference>
<feature type="signal peptide" evidence="2">
    <location>
        <begin position="1"/>
        <end position="19"/>
    </location>
</feature>
<dbReference type="AlphaFoldDB" id="A0AAN5I969"/>
<evidence type="ECO:0000313" key="4">
    <source>
        <dbReference type="EMBL" id="GMR55770.1"/>
    </source>
</evidence>
<dbReference type="PANTHER" id="PTHR22991:SF40">
    <property type="entry name" value="PROTEIN CBG13490"/>
    <property type="match status" value="1"/>
</dbReference>
<dbReference type="PROSITE" id="PS50041">
    <property type="entry name" value="C_TYPE_LECTIN_2"/>
    <property type="match status" value="1"/>
</dbReference>